<evidence type="ECO:0000313" key="3">
    <source>
        <dbReference type="Proteomes" id="UP000654345"/>
    </source>
</evidence>
<evidence type="ECO:0000256" key="1">
    <source>
        <dbReference type="SAM" id="Phobius"/>
    </source>
</evidence>
<accession>A0ABQ3V1R9</accession>
<sequence>MVLLAYPVFFLVVALLIGQNSSQSVSHLGSHPGFIGLPAPFPWSLFGLTVLNLFGLNGPLLLDGEMRGPQRFLRRSTSYLWWGGLGAFLLLFLITVAWFILNPTLQMLPLPSPQLLGPILGPRGMALFWLLTFLGDLPVR</sequence>
<keyword evidence="1" id="KW-0812">Transmembrane</keyword>
<dbReference type="EMBL" id="BNJG01000003">
    <property type="protein sequence ID" value="GHO58824.1"/>
    <property type="molecule type" value="Genomic_DNA"/>
</dbReference>
<keyword evidence="3" id="KW-1185">Reference proteome</keyword>
<keyword evidence="1" id="KW-0472">Membrane</keyword>
<organism evidence="2 3">
    <name type="scientific">Ktedonobacter robiniae</name>
    <dbReference type="NCBI Taxonomy" id="2778365"/>
    <lineage>
        <taxon>Bacteria</taxon>
        <taxon>Bacillati</taxon>
        <taxon>Chloroflexota</taxon>
        <taxon>Ktedonobacteria</taxon>
        <taxon>Ktedonobacterales</taxon>
        <taxon>Ktedonobacteraceae</taxon>
        <taxon>Ktedonobacter</taxon>
    </lineage>
</organism>
<feature type="transmembrane region" description="Helical" evidence="1">
    <location>
        <begin position="40"/>
        <end position="58"/>
    </location>
</feature>
<reference evidence="2 3" key="1">
    <citation type="journal article" date="2021" name="Int. J. Syst. Evol. Microbiol.">
        <title>Reticulibacter mediterranei gen. nov., sp. nov., within the new family Reticulibacteraceae fam. nov., and Ktedonospora formicarum gen. nov., sp. nov., Ktedonobacter robiniae sp. nov., Dictyobacter formicarum sp. nov. and Dictyobacter arantiisoli sp. nov., belonging to the class Ktedonobacteria.</title>
        <authorList>
            <person name="Yabe S."/>
            <person name="Zheng Y."/>
            <person name="Wang C.M."/>
            <person name="Sakai Y."/>
            <person name="Abe K."/>
            <person name="Yokota A."/>
            <person name="Donadio S."/>
            <person name="Cavaletti L."/>
            <person name="Monciardini P."/>
        </authorList>
    </citation>
    <scope>NUCLEOTIDE SEQUENCE [LARGE SCALE GENOMIC DNA]</scope>
    <source>
        <strain evidence="2 3">SOSP1-30</strain>
    </source>
</reference>
<feature type="transmembrane region" description="Helical" evidence="1">
    <location>
        <begin position="79"/>
        <end position="100"/>
    </location>
</feature>
<feature type="transmembrane region" description="Helical" evidence="1">
    <location>
        <begin position="120"/>
        <end position="139"/>
    </location>
</feature>
<proteinExistence type="predicted"/>
<gene>
    <name evidence="2" type="ORF">KSB_72990</name>
</gene>
<comment type="caution">
    <text evidence="2">The sequence shown here is derived from an EMBL/GenBank/DDBJ whole genome shotgun (WGS) entry which is preliminary data.</text>
</comment>
<keyword evidence="1" id="KW-1133">Transmembrane helix</keyword>
<protein>
    <submittedName>
        <fullName evidence="2">Uncharacterized protein</fullName>
    </submittedName>
</protein>
<name>A0ABQ3V1R9_9CHLR</name>
<dbReference type="Proteomes" id="UP000654345">
    <property type="component" value="Unassembled WGS sequence"/>
</dbReference>
<evidence type="ECO:0000313" key="2">
    <source>
        <dbReference type="EMBL" id="GHO58824.1"/>
    </source>
</evidence>